<feature type="region of interest" description="Disordered" evidence="1">
    <location>
        <begin position="304"/>
        <end position="631"/>
    </location>
</feature>
<evidence type="ECO:0000256" key="1">
    <source>
        <dbReference type="SAM" id="MobiDB-lite"/>
    </source>
</evidence>
<feature type="compositionally biased region" description="Low complexity" evidence="1">
    <location>
        <begin position="421"/>
        <end position="433"/>
    </location>
</feature>
<organism evidence="2 3">
    <name type="scientific">Prymnesium parvum</name>
    <name type="common">Toxic golden alga</name>
    <dbReference type="NCBI Taxonomy" id="97485"/>
    <lineage>
        <taxon>Eukaryota</taxon>
        <taxon>Haptista</taxon>
        <taxon>Haptophyta</taxon>
        <taxon>Prymnesiophyceae</taxon>
        <taxon>Prymnesiales</taxon>
        <taxon>Prymnesiaceae</taxon>
        <taxon>Prymnesium</taxon>
    </lineage>
</organism>
<feature type="region of interest" description="Disordered" evidence="1">
    <location>
        <begin position="260"/>
        <end position="292"/>
    </location>
</feature>
<feature type="compositionally biased region" description="Basic and acidic residues" evidence="1">
    <location>
        <begin position="590"/>
        <end position="612"/>
    </location>
</feature>
<sequence length="631" mass="67347">MLDDNFVPELLTLLQDGKEVENRYPFNLAVPLPPLDRPFRHEAEPGVSNWEAAVDEKQQEWTRMHGGAIGAGLHKPPRSSQAARGRRPASVPAGSRSVPVLGQADLRERMSRSPLLTSVQPFSHRSAARAPKVRGGVTVYPIAPRQGKPIGQPLFPKAKVKRTRSSPRRHTTSSMMKLLSGVNASKCTSEPQLRSWPRDAPLSREAWEERVRKEGEVVRRQWDLANAPFGRRLRDGEWQPCPPPSGEAAPSYMRPLACQQEVGVDTRPPRRPTTAKPGVNGERLASLARPTVSSAVRVAHALEDARECGGGEGLLATHRDKERFSPRRGEASRSPPPTEARVAGKGSDTDRSPRKSRATKAASASTTRSASPSERVESPQRSGRHEEGATAREEAPLKEARAAAVPGKNPPVTGRAKPPMEAAAEAEGAACAGQVSTTTAEGTKAEVKTANEATTSRAKEATTSRANEAGSEGQETGDDLKADALAMEKNKVEPTEEAEATTIATGAGGQAAGSDEKEESVEREKAEVQQAAEAETPASEAGGEMHETGGNIEENESVETADGIGEGATVEHPKETLSDEGVGAEAESSDNQKDASKPAAEPKNDFDEHLQQFEDADSALTDLIREAAPAP</sequence>
<dbReference type="EMBL" id="JBGBPQ010000008">
    <property type="protein sequence ID" value="KAL1520956.1"/>
    <property type="molecule type" value="Genomic_DNA"/>
</dbReference>
<gene>
    <name evidence="2" type="ORF">AB1Y20_022515</name>
</gene>
<proteinExistence type="predicted"/>
<feature type="region of interest" description="Disordered" evidence="1">
    <location>
        <begin position="67"/>
        <end position="99"/>
    </location>
</feature>
<accession>A0AB34JGI4</accession>
<protein>
    <submittedName>
        <fullName evidence="2">Uncharacterized protein</fullName>
    </submittedName>
</protein>
<dbReference type="Proteomes" id="UP001515480">
    <property type="component" value="Unassembled WGS sequence"/>
</dbReference>
<feature type="compositionally biased region" description="Low complexity" evidence="1">
    <location>
        <begin position="528"/>
        <end position="538"/>
    </location>
</feature>
<reference evidence="2 3" key="1">
    <citation type="journal article" date="2024" name="Science">
        <title>Giant polyketide synthase enzymes in the biosynthesis of giant marine polyether toxins.</title>
        <authorList>
            <person name="Fallon T.R."/>
            <person name="Shende V.V."/>
            <person name="Wierzbicki I.H."/>
            <person name="Pendleton A.L."/>
            <person name="Watervoot N.F."/>
            <person name="Auber R.P."/>
            <person name="Gonzalez D.J."/>
            <person name="Wisecaver J.H."/>
            <person name="Moore B.S."/>
        </authorList>
    </citation>
    <scope>NUCLEOTIDE SEQUENCE [LARGE SCALE GENOMIC DNA]</scope>
    <source>
        <strain evidence="2 3">12B1</strain>
    </source>
</reference>
<feature type="compositionally biased region" description="Basic and acidic residues" evidence="1">
    <location>
        <begin position="317"/>
        <end position="331"/>
    </location>
</feature>
<keyword evidence="3" id="KW-1185">Reference proteome</keyword>
<evidence type="ECO:0000313" key="3">
    <source>
        <dbReference type="Proteomes" id="UP001515480"/>
    </source>
</evidence>
<feature type="region of interest" description="Disordered" evidence="1">
    <location>
        <begin position="235"/>
        <end position="254"/>
    </location>
</feature>
<feature type="compositionally biased region" description="Low complexity" evidence="1">
    <location>
        <begin position="359"/>
        <end position="373"/>
    </location>
</feature>
<feature type="compositionally biased region" description="Basic and acidic residues" evidence="1">
    <location>
        <begin position="374"/>
        <end position="401"/>
    </location>
</feature>
<comment type="caution">
    <text evidence="2">The sequence shown here is derived from an EMBL/GenBank/DDBJ whole genome shotgun (WGS) entry which is preliminary data.</text>
</comment>
<feature type="compositionally biased region" description="Basic and acidic residues" evidence="1">
    <location>
        <begin position="478"/>
        <end position="494"/>
    </location>
</feature>
<dbReference type="AlphaFoldDB" id="A0AB34JGI4"/>
<evidence type="ECO:0000313" key="2">
    <source>
        <dbReference type="EMBL" id="KAL1520956.1"/>
    </source>
</evidence>
<name>A0AB34JGI4_PRYPA</name>